<comment type="function">
    <text evidence="1">Part of the ABC transporter complex LptBFG involved in the translocation of lipopolysaccharide (LPS) from the inner membrane to the outer membrane.</text>
</comment>
<comment type="caution">
    <text evidence="13">The sequence shown here is derived from an EMBL/GenBank/DDBJ whole genome shotgun (WGS) entry which is preliminary data.</text>
</comment>
<keyword evidence="6" id="KW-1003">Cell membrane</keyword>
<reference evidence="13 14" key="1">
    <citation type="submission" date="2013-10" db="EMBL/GenBank/DDBJ databases">
        <title>Salinisphaera japonica YTM-1 Genome Sequencing.</title>
        <authorList>
            <person name="Lai Q."/>
            <person name="Li C."/>
            <person name="Shao Z."/>
        </authorList>
    </citation>
    <scope>NUCLEOTIDE SEQUENCE [LARGE SCALE GENOMIC DNA]</scope>
    <source>
        <strain evidence="13 14">YTM-1</strain>
    </source>
</reference>
<feature type="transmembrane region" description="Helical" evidence="12">
    <location>
        <begin position="100"/>
        <end position="122"/>
    </location>
</feature>
<gene>
    <name evidence="13" type="ORF">SAJA_06935</name>
</gene>
<dbReference type="InterPro" id="IPR030922">
    <property type="entry name" value="LptF"/>
</dbReference>
<organism evidence="13 14">
    <name type="scientific">Salinisphaera japonica YTM-1</name>
    <dbReference type="NCBI Taxonomy" id="1209778"/>
    <lineage>
        <taxon>Bacteria</taxon>
        <taxon>Pseudomonadati</taxon>
        <taxon>Pseudomonadota</taxon>
        <taxon>Gammaproteobacteria</taxon>
        <taxon>Salinisphaerales</taxon>
        <taxon>Salinisphaeraceae</taxon>
        <taxon>Salinisphaera</taxon>
    </lineage>
</organism>
<accession>A0A423PU54</accession>
<dbReference type="OrthoDB" id="9778062at2"/>
<evidence type="ECO:0000256" key="2">
    <source>
        <dbReference type="ARBA" id="ARBA00004429"/>
    </source>
</evidence>
<dbReference type="GO" id="GO:0043190">
    <property type="term" value="C:ATP-binding cassette (ABC) transporter complex"/>
    <property type="evidence" value="ECO:0007669"/>
    <property type="project" value="InterPro"/>
</dbReference>
<comment type="subcellular location">
    <subcellularLocation>
        <location evidence="2">Cell inner membrane</location>
        <topology evidence="2">Multi-pass membrane protein</topology>
    </subcellularLocation>
</comment>
<evidence type="ECO:0000256" key="11">
    <source>
        <dbReference type="ARBA" id="ARBA00026081"/>
    </source>
</evidence>
<keyword evidence="14" id="KW-1185">Reference proteome</keyword>
<dbReference type="FunCoup" id="A0A423PU54">
    <property type="interactions" value="155"/>
</dbReference>
<dbReference type="PANTHER" id="PTHR33529:SF7">
    <property type="entry name" value="LIPOPOLYSACCHARIDE EXPORT SYSTEM PERMEASE PROTEIN LPTF"/>
    <property type="match status" value="1"/>
</dbReference>
<evidence type="ECO:0000256" key="10">
    <source>
        <dbReference type="ARBA" id="ARBA00023136"/>
    </source>
</evidence>
<comment type="similarity">
    <text evidence="3">Belongs to the LptF/LptG family.</text>
</comment>
<evidence type="ECO:0000256" key="3">
    <source>
        <dbReference type="ARBA" id="ARBA00007725"/>
    </source>
</evidence>
<evidence type="ECO:0000256" key="1">
    <source>
        <dbReference type="ARBA" id="ARBA00002265"/>
    </source>
</evidence>
<dbReference type="AlphaFoldDB" id="A0A423PU54"/>
<keyword evidence="10 12" id="KW-0472">Membrane</keyword>
<keyword evidence="8 12" id="KW-0812">Transmembrane</keyword>
<feature type="transmembrane region" description="Helical" evidence="12">
    <location>
        <begin position="299"/>
        <end position="315"/>
    </location>
</feature>
<dbReference type="InParanoid" id="A0A423PU54"/>
<protein>
    <recommendedName>
        <fullName evidence="4">Lipopolysaccharide export system permease protein LptF</fullName>
    </recommendedName>
</protein>
<keyword evidence="9 12" id="KW-1133">Transmembrane helix</keyword>
<comment type="subunit">
    <text evidence="11">Component of the lipopolysaccharide transport and assembly complex. The LptBFG transporter is composed of two ATP-binding proteins (LptB) and two transmembrane proteins (LptF and LptG).</text>
</comment>
<dbReference type="EMBL" id="AYKG01000017">
    <property type="protein sequence ID" value="ROO29136.1"/>
    <property type="molecule type" value="Genomic_DNA"/>
</dbReference>
<evidence type="ECO:0000256" key="8">
    <source>
        <dbReference type="ARBA" id="ARBA00022692"/>
    </source>
</evidence>
<evidence type="ECO:0000256" key="5">
    <source>
        <dbReference type="ARBA" id="ARBA00022448"/>
    </source>
</evidence>
<feature type="transmembrane region" description="Helical" evidence="12">
    <location>
        <begin position="16"/>
        <end position="38"/>
    </location>
</feature>
<feature type="transmembrane region" description="Helical" evidence="12">
    <location>
        <begin position="50"/>
        <end position="79"/>
    </location>
</feature>
<dbReference type="GO" id="GO:0055085">
    <property type="term" value="P:transmembrane transport"/>
    <property type="evidence" value="ECO:0007669"/>
    <property type="project" value="InterPro"/>
</dbReference>
<evidence type="ECO:0000256" key="7">
    <source>
        <dbReference type="ARBA" id="ARBA00022519"/>
    </source>
</evidence>
<evidence type="ECO:0000313" key="14">
    <source>
        <dbReference type="Proteomes" id="UP000285310"/>
    </source>
</evidence>
<dbReference type="GO" id="GO:0015920">
    <property type="term" value="P:lipopolysaccharide transport"/>
    <property type="evidence" value="ECO:0007669"/>
    <property type="project" value="TreeGrafter"/>
</dbReference>
<evidence type="ECO:0000256" key="6">
    <source>
        <dbReference type="ARBA" id="ARBA00022475"/>
    </source>
</evidence>
<keyword evidence="7" id="KW-0997">Cell inner membrane</keyword>
<proteinExistence type="inferred from homology"/>
<evidence type="ECO:0000256" key="9">
    <source>
        <dbReference type="ARBA" id="ARBA00022989"/>
    </source>
</evidence>
<evidence type="ECO:0000256" key="4">
    <source>
        <dbReference type="ARBA" id="ARBA00014213"/>
    </source>
</evidence>
<dbReference type="Proteomes" id="UP000285310">
    <property type="component" value="Unassembled WGS sequence"/>
</dbReference>
<dbReference type="Pfam" id="PF03739">
    <property type="entry name" value="LptF_LptG"/>
    <property type="match status" value="1"/>
</dbReference>
<evidence type="ECO:0000256" key="12">
    <source>
        <dbReference type="SAM" id="Phobius"/>
    </source>
</evidence>
<dbReference type="PANTHER" id="PTHR33529">
    <property type="entry name" value="SLR0882 PROTEIN-RELATED"/>
    <property type="match status" value="1"/>
</dbReference>
<sequence length="364" mass="39837">MQQVIFRYLFGETAKTWLIITSVFVLLTLGIGLSRFIGDAAAGQVPVDTVITLAFLSVIGNMEIVMPLSILLAIMLVVGRLCRDNEMAALMAGGAGLGTIYRPFLGVALLVALFAGTLSLVVSPYAERSMNQLGAETAANAVKSITPERFASFDDGRVAFYAQRRGADGHLHDVFIRVVRENRDDQDVQTIVTAETARQQVGDQSAVTLILENGWRYEGNPGQADYRMVRFAEHGVRLLPPQQVDDGDEDSMSTWALMQSDRGEEIAVWQTRVSVPLSIIILALIALPIGRVPPRAGRYGRIVVGILFFVVYLNLVRLSGEAIESDLLLPIIGEWWVHIVVLGIAIYLIARESGFGQTPKRGAR</sequence>
<dbReference type="NCBIfam" id="TIGR04407">
    <property type="entry name" value="LptF_YjgP"/>
    <property type="match status" value="1"/>
</dbReference>
<keyword evidence="5" id="KW-0813">Transport</keyword>
<evidence type="ECO:0000313" key="13">
    <source>
        <dbReference type="EMBL" id="ROO29136.1"/>
    </source>
</evidence>
<dbReference type="RefSeq" id="WP_123657911.1">
    <property type="nucleotide sequence ID" value="NZ_AYKG01000017.1"/>
</dbReference>
<name>A0A423PU54_9GAMM</name>
<feature type="transmembrane region" description="Helical" evidence="12">
    <location>
        <begin position="266"/>
        <end position="287"/>
    </location>
</feature>
<feature type="transmembrane region" description="Helical" evidence="12">
    <location>
        <begin position="327"/>
        <end position="350"/>
    </location>
</feature>
<dbReference type="InterPro" id="IPR005495">
    <property type="entry name" value="LptG/LptF_permease"/>
</dbReference>